<comment type="caution">
    <text evidence="2">The sequence shown here is derived from an EMBL/GenBank/DDBJ whole genome shotgun (WGS) entry which is preliminary data.</text>
</comment>
<organism evidence="2 3">
    <name type="scientific">Candidatus Collierbacteria bacterium GW2011_GWA1_44_12</name>
    <dbReference type="NCBI Taxonomy" id="1618376"/>
    <lineage>
        <taxon>Bacteria</taxon>
        <taxon>Candidatus Collieribacteriota</taxon>
    </lineage>
</organism>
<accession>A0A0G1GMH0</accession>
<reference evidence="2 3" key="1">
    <citation type="journal article" date="2015" name="Nature">
        <title>rRNA introns, odd ribosomes, and small enigmatic genomes across a large radiation of phyla.</title>
        <authorList>
            <person name="Brown C.T."/>
            <person name="Hug L.A."/>
            <person name="Thomas B.C."/>
            <person name="Sharon I."/>
            <person name="Castelle C.J."/>
            <person name="Singh A."/>
            <person name="Wilkins M.J."/>
            <person name="Williams K.H."/>
            <person name="Banfield J.F."/>
        </authorList>
    </citation>
    <scope>NUCLEOTIDE SEQUENCE [LARGE SCALE GENOMIC DNA]</scope>
</reference>
<dbReference type="AlphaFoldDB" id="A0A0G1GMH0"/>
<proteinExistence type="predicted"/>
<evidence type="ECO:0000256" key="1">
    <source>
        <dbReference type="SAM" id="Phobius"/>
    </source>
</evidence>
<feature type="transmembrane region" description="Helical" evidence="1">
    <location>
        <begin position="63"/>
        <end position="83"/>
    </location>
</feature>
<dbReference type="EMBL" id="LCHN01000012">
    <property type="protein sequence ID" value="KKT35715.1"/>
    <property type="molecule type" value="Genomic_DNA"/>
</dbReference>
<sequence>MFPTRSPWFALIANFFLAWALFALFMKMGWINIASDLPLWQIVLFTGLINIVTMLIVRVLELLALPLIVIFAACTLGFGLLLWPGIAMYGVLYLTGMITGFFTLTTIWWQALILGTAFGLLRFSLASND</sequence>
<evidence type="ECO:0008006" key="4">
    <source>
        <dbReference type="Google" id="ProtNLM"/>
    </source>
</evidence>
<name>A0A0G1GMH0_9BACT</name>
<feature type="transmembrane region" description="Helical" evidence="1">
    <location>
        <begin position="37"/>
        <end position="57"/>
    </location>
</feature>
<keyword evidence="1" id="KW-0812">Transmembrane</keyword>
<feature type="transmembrane region" description="Helical" evidence="1">
    <location>
        <begin position="6"/>
        <end position="25"/>
    </location>
</feature>
<keyword evidence="1" id="KW-0472">Membrane</keyword>
<keyword evidence="1" id="KW-1133">Transmembrane helix</keyword>
<evidence type="ECO:0000313" key="3">
    <source>
        <dbReference type="Proteomes" id="UP000034069"/>
    </source>
</evidence>
<protein>
    <recommendedName>
        <fullName evidence="4">Phage holin family protein</fullName>
    </recommendedName>
</protein>
<gene>
    <name evidence="2" type="ORF">UW23_C0012G0022</name>
</gene>
<dbReference type="Proteomes" id="UP000034069">
    <property type="component" value="Unassembled WGS sequence"/>
</dbReference>
<evidence type="ECO:0000313" key="2">
    <source>
        <dbReference type="EMBL" id="KKT35715.1"/>
    </source>
</evidence>